<proteinExistence type="predicted"/>
<dbReference type="RefSeq" id="WP_184921192.1">
    <property type="nucleotide sequence ID" value="NZ_JACHMO010000001.1"/>
</dbReference>
<name>A0A7W9HK70_9PSEU</name>
<organism evidence="1 2">
    <name type="scientific">Saccharothrix ecbatanensis</name>
    <dbReference type="NCBI Taxonomy" id="1105145"/>
    <lineage>
        <taxon>Bacteria</taxon>
        <taxon>Bacillati</taxon>
        <taxon>Actinomycetota</taxon>
        <taxon>Actinomycetes</taxon>
        <taxon>Pseudonocardiales</taxon>
        <taxon>Pseudonocardiaceae</taxon>
        <taxon>Saccharothrix</taxon>
    </lineage>
</organism>
<dbReference type="AlphaFoldDB" id="A0A7W9HK70"/>
<comment type="caution">
    <text evidence="1">The sequence shown here is derived from an EMBL/GenBank/DDBJ whole genome shotgun (WGS) entry which is preliminary data.</text>
</comment>
<dbReference type="Proteomes" id="UP000552097">
    <property type="component" value="Unassembled WGS sequence"/>
</dbReference>
<protein>
    <submittedName>
        <fullName evidence="1">Uncharacterized protein</fullName>
    </submittedName>
</protein>
<gene>
    <name evidence="1" type="ORF">F4560_003498</name>
</gene>
<evidence type="ECO:0000313" key="1">
    <source>
        <dbReference type="EMBL" id="MBB5803730.1"/>
    </source>
</evidence>
<accession>A0A7W9HK70</accession>
<keyword evidence="2" id="KW-1185">Reference proteome</keyword>
<evidence type="ECO:0000313" key="2">
    <source>
        <dbReference type="Proteomes" id="UP000552097"/>
    </source>
</evidence>
<sequence>MSTTSAKRSMLDQGLKALVVALALFGATFGIAQSASAAPARHTAVAIQAVAADTAPSIATSWSCTNYFYTNAVERYCNVYSGYIRSYITCSNGYRYYSAWVGQGSWRIVQVCPSGSSRVGSGIQSTG</sequence>
<reference evidence="1 2" key="1">
    <citation type="submission" date="2020-08" db="EMBL/GenBank/DDBJ databases">
        <title>Sequencing the genomes of 1000 actinobacteria strains.</title>
        <authorList>
            <person name="Klenk H.-P."/>
        </authorList>
    </citation>
    <scope>NUCLEOTIDE SEQUENCE [LARGE SCALE GENOMIC DNA]</scope>
    <source>
        <strain evidence="1 2">DSM 45486</strain>
    </source>
</reference>
<dbReference type="EMBL" id="JACHMO010000001">
    <property type="protein sequence ID" value="MBB5803730.1"/>
    <property type="molecule type" value="Genomic_DNA"/>
</dbReference>